<comment type="caution">
    <text evidence="2">The sequence shown here is derived from an EMBL/GenBank/DDBJ whole genome shotgun (WGS) entry which is preliminary data.</text>
</comment>
<evidence type="ECO:0000256" key="1">
    <source>
        <dbReference type="SAM" id="MobiDB-lite"/>
    </source>
</evidence>
<feature type="compositionally biased region" description="Basic and acidic residues" evidence="1">
    <location>
        <begin position="157"/>
        <end position="181"/>
    </location>
</feature>
<keyword evidence="3" id="KW-1185">Reference proteome</keyword>
<protein>
    <submittedName>
        <fullName evidence="2">Uncharacterized protein</fullName>
    </submittedName>
</protein>
<dbReference type="AlphaFoldDB" id="A0A9P5P7X4"/>
<dbReference type="EMBL" id="JADNRY010000390">
    <property type="protein sequence ID" value="KAF9058376.1"/>
    <property type="molecule type" value="Genomic_DNA"/>
</dbReference>
<sequence>MDVDPMRTSPIPQPLNVLVCQSAYNDAQRHKSYVGIVGSDEDSIQPEPGKSGAVHGIATVRMGRGKIWKRGMDSTRALMVGPAVTCLRQNLKGDIRKGTSENHSFKQIVLRERSYNAIAIGRFTVIVAELSRRSPGNHLYIEKKQMWMWITRQAKVPPREQPDSNGEKHAQPSKKACPERK</sequence>
<feature type="region of interest" description="Disordered" evidence="1">
    <location>
        <begin position="154"/>
        <end position="181"/>
    </location>
</feature>
<accession>A0A9P5P7X4</accession>
<reference evidence="2" key="1">
    <citation type="submission" date="2020-11" db="EMBL/GenBank/DDBJ databases">
        <authorList>
            <consortium name="DOE Joint Genome Institute"/>
            <person name="Ahrendt S."/>
            <person name="Riley R."/>
            <person name="Andreopoulos W."/>
            <person name="Labutti K."/>
            <person name="Pangilinan J."/>
            <person name="Ruiz-Duenas F.J."/>
            <person name="Barrasa J.M."/>
            <person name="Sanchez-Garcia M."/>
            <person name="Camarero S."/>
            <person name="Miyauchi S."/>
            <person name="Serrano A."/>
            <person name="Linde D."/>
            <person name="Babiker R."/>
            <person name="Drula E."/>
            <person name="Ayuso-Fernandez I."/>
            <person name="Pacheco R."/>
            <person name="Padilla G."/>
            <person name="Ferreira P."/>
            <person name="Barriuso J."/>
            <person name="Kellner H."/>
            <person name="Castanera R."/>
            <person name="Alfaro M."/>
            <person name="Ramirez L."/>
            <person name="Pisabarro A.G."/>
            <person name="Kuo A."/>
            <person name="Tritt A."/>
            <person name="Lipzen A."/>
            <person name="He G."/>
            <person name="Yan M."/>
            <person name="Ng V."/>
            <person name="Cullen D."/>
            <person name="Martin F."/>
            <person name="Rosso M.-N."/>
            <person name="Henrissat B."/>
            <person name="Hibbett D."/>
            <person name="Martinez A.T."/>
            <person name="Grigoriev I.V."/>
        </authorList>
    </citation>
    <scope>NUCLEOTIDE SEQUENCE</scope>
    <source>
        <strain evidence="2">AH 40177</strain>
    </source>
</reference>
<name>A0A9P5P7X4_9AGAR</name>
<organism evidence="2 3">
    <name type="scientific">Rhodocollybia butyracea</name>
    <dbReference type="NCBI Taxonomy" id="206335"/>
    <lineage>
        <taxon>Eukaryota</taxon>
        <taxon>Fungi</taxon>
        <taxon>Dikarya</taxon>
        <taxon>Basidiomycota</taxon>
        <taxon>Agaricomycotina</taxon>
        <taxon>Agaricomycetes</taxon>
        <taxon>Agaricomycetidae</taxon>
        <taxon>Agaricales</taxon>
        <taxon>Marasmiineae</taxon>
        <taxon>Omphalotaceae</taxon>
        <taxon>Rhodocollybia</taxon>
    </lineage>
</organism>
<proteinExistence type="predicted"/>
<gene>
    <name evidence="2" type="ORF">BDP27DRAFT_1372717</name>
</gene>
<dbReference type="Proteomes" id="UP000772434">
    <property type="component" value="Unassembled WGS sequence"/>
</dbReference>
<evidence type="ECO:0000313" key="2">
    <source>
        <dbReference type="EMBL" id="KAF9058376.1"/>
    </source>
</evidence>
<evidence type="ECO:0000313" key="3">
    <source>
        <dbReference type="Proteomes" id="UP000772434"/>
    </source>
</evidence>